<dbReference type="AlphaFoldDB" id="A0AAD9MWA4"/>
<dbReference type="EMBL" id="JAODUP010000606">
    <property type="protein sequence ID" value="KAK2146468.1"/>
    <property type="molecule type" value="Genomic_DNA"/>
</dbReference>
<sequence length="242" mass="27492">MTWTLLYIPVITATDVDSPGYLASYNDSEDPDAVSSDVTGLPRFDREDPLKANPSPVSSSLYYSGVFILDNITYTIQPLKPVVSTNETRWPHVVYRLPDIDQVQRSANRRGMWQSFRDLHLGEFMRRRKIMTAMKLQRVNGSLSSALIYLGQLANIIDGVLQDTNIRVTLKYVELWNYGNLVAVNRNTRMMLHNIFTYRQDALSFVKVDVVHLISGQSFDNDEMGMAVPDSICTQRAVSVSY</sequence>
<evidence type="ECO:0000313" key="4">
    <source>
        <dbReference type="EMBL" id="KAK2146468.1"/>
    </source>
</evidence>
<protein>
    <recommendedName>
        <fullName evidence="3">Peptidase M12B domain-containing protein</fullName>
    </recommendedName>
</protein>
<comment type="caution">
    <text evidence="1">Lacks conserved residue(s) required for the propagation of feature annotation.</text>
</comment>
<accession>A0AAD9MWA4</accession>
<evidence type="ECO:0000313" key="5">
    <source>
        <dbReference type="Proteomes" id="UP001208570"/>
    </source>
</evidence>
<organism evidence="4 5">
    <name type="scientific">Paralvinella palmiformis</name>
    <dbReference type="NCBI Taxonomy" id="53620"/>
    <lineage>
        <taxon>Eukaryota</taxon>
        <taxon>Metazoa</taxon>
        <taxon>Spiralia</taxon>
        <taxon>Lophotrochozoa</taxon>
        <taxon>Annelida</taxon>
        <taxon>Polychaeta</taxon>
        <taxon>Sedentaria</taxon>
        <taxon>Canalipalpata</taxon>
        <taxon>Terebellida</taxon>
        <taxon>Terebelliformia</taxon>
        <taxon>Alvinellidae</taxon>
        <taxon>Paralvinella</taxon>
    </lineage>
</organism>
<feature type="domain" description="Peptidase M12B" evidence="3">
    <location>
        <begin position="123"/>
        <end position="242"/>
    </location>
</feature>
<gene>
    <name evidence="4" type="ORF">LSH36_606g04117</name>
</gene>
<evidence type="ECO:0000256" key="1">
    <source>
        <dbReference type="PROSITE-ProRule" id="PRU00276"/>
    </source>
</evidence>
<reference evidence="4" key="1">
    <citation type="journal article" date="2023" name="Mol. Biol. Evol.">
        <title>Third-Generation Sequencing Reveals the Adaptive Role of the Epigenome in Three Deep-Sea Polychaetes.</title>
        <authorList>
            <person name="Perez M."/>
            <person name="Aroh O."/>
            <person name="Sun Y."/>
            <person name="Lan Y."/>
            <person name="Juniper S.K."/>
            <person name="Young C.R."/>
            <person name="Angers B."/>
            <person name="Qian P.Y."/>
        </authorList>
    </citation>
    <scope>NUCLEOTIDE SEQUENCE</scope>
    <source>
        <strain evidence="4">P08H-3</strain>
    </source>
</reference>
<name>A0AAD9MWA4_9ANNE</name>
<dbReference type="PANTHER" id="PTHR11905">
    <property type="entry name" value="ADAM A DISINTEGRIN AND METALLOPROTEASE DOMAIN"/>
    <property type="match status" value="1"/>
</dbReference>
<evidence type="ECO:0000256" key="2">
    <source>
        <dbReference type="SAM" id="MobiDB-lite"/>
    </source>
</evidence>
<evidence type="ECO:0000259" key="3">
    <source>
        <dbReference type="PROSITE" id="PS50215"/>
    </source>
</evidence>
<dbReference type="SUPFAM" id="SSF55486">
    <property type="entry name" value="Metalloproteases ('zincins'), catalytic domain"/>
    <property type="match status" value="1"/>
</dbReference>
<dbReference type="GO" id="GO:0006508">
    <property type="term" value="P:proteolysis"/>
    <property type="evidence" value="ECO:0007669"/>
    <property type="project" value="InterPro"/>
</dbReference>
<dbReference type="InterPro" id="IPR024079">
    <property type="entry name" value="MetalloPept_cat_dom_sf"/>
</dbReference>
<dbReference type="InterPro" id="IPR001590">
    <property type="entry name" value="Peptidase_M12B"/>
</dbReference>
<feature type="region of interest" description="Disordered" evidence="2">
    <location>
        <begin position="24"/>
        <end position="54"/>
    </location>
</feature>
<proteinExistence type="predicted"/>
<dbReference type="GO" id="GO:0004222">
    <property type="term" value="F:metalloendopeptidase activity"/>
    <property type="evidence" value="ECO:0007669"/>
    <property type="project" value="InterPro"/>
</dbReference>
<feature type="non-terminal residue" evidence="4">
    <location>
        <position position="1"/>
    </location>
</feature>
<dbReference type="Proteomes" id="UP001208570">
    <property type="component" value="Unassembled WGS sequence"/>
</dbReference>
<dbReference type="Pfam" id="PF01421">
    <property type="entry name" value="Reprolysin"/>
    <property type="match status" value="1"/>
</dbReference>
<dbReference type="PROSITE" id="PS50215">
    <property type="entry name" value="ADAM_MEPRO"/>
    <property type="match status" value="1"/>
</dbReference>
<keyword evidence="5" id="KW-1185">Reference proteome</keyword>
<comment type="caution">
    <text evidence="4">The sequence shown here is derived from an EMBL/GenBank/DDBJ whole genome shotgun (WGS) entry which is preliminary data.</text>
</comment>
<dbReference type="PANTHER" id="PTHR11905:SF159">
    <property type="entry name" value="ADAM METALLOPROTEASE"/>
    <property type="match status" value="1"/>
</dbReference>
<dbReference type="Gene3D" id="3.40.390.10">
    <property type="entry name" value="Collagenase (Catalytic Domain)"/>
    <property type="match status" value="1"/>
</dbReference>